<dbReference type="PANTHER" id="PTHR37735:SF1">
    <property type="entry name" value="OS08G0567000 PROTEIN"/>
    <property type="match status" value="1"/>
</dbReference>
<dbReference type="EMBL" id="CACTIH010001812">
    <property type="protein sequence ID" value="CAA2963729.1"/>
    <property type="molecule type" value="Genomic_DNA"/>
</dbReference>
<dbReference type="PANTHER" id="PTHR37735">
    <property type="entry name" value="OS08G0567000 PROTEIN"/>
    <property type="match status" value="1"/>
</dbReference>
<gene>
    <name evidence="2" type="ORF">OLEA9_A110496</name>
</gene>
<dbReference type="InterPro" id="IPR056696">
    <property type="entry name" value="DUF7794"/>
</dbReference>
<organism evidence="2 3">
    <name type="scientific">Olea europaea subsp. europaea</name>
    <dbReference type="NCBI Taxonomy" id="158383"/>
    <lineage>
        <taxon>Eukaryota</taxon>
        <taxon>Viridiplantae</taxon>
        <taxon>Streptophyta</taxon>
        <taxon>Embryophyta</taxon>
        <taxon>Tracheophyta</taxon>
        <taxon>Spermatophyta</taxon>
        <taxon>Magnoliopsida</taxon>
        <taxon>eudicotyledons</taxon>
        <taxon>Gunneridae</taxon>
        <taxon>Pentapetalae</taxon>
        <taxon>asterids</taxon>
        <taxon>lamiids</taxon>
        <taxon>Lamiales</taxon>
        <taxon>Oleaceae</taxon>
        <taxon>Oleeae</taxon>
        <taxon>Olea</taxon>
    </lineage>
</organism>
<comment type="caution">
    <text evidence="2">The sequence shown here is derived from an EMBL/GenBank/DDBJ whole genome shotgun (WGS) entry which is preliminary data.</text>
</comment>
<dbReference type="AlphaFoldDB" id="A0A8S0Q6D4"/>
<dbReference type="Proteomes" id="UP000594638">
    <property type="component" value="Unassembled WGS sequence"/>
</dbReference>
<name>A0A8S0Q6D4_OLEEU</name>
<dbReference type="OrthoDB" id="1928130at2759"/>
<protein>
    <submittedName>
        <fullName evidence="2">Uncharacterized protein LOC111371580</fullName>
    </submittedName>
</protein>
<keyword evidence="3" id="KW-1185">Reference proteome</keyword>
<accession>A0A8S0Q6D4</accession>
<dbReference type="Gramene" id="OE9A110496T1">
    <property type="protein sequence ID" value="OE9A110496C1"/>
    <property type="gene ID" value="OE9A110496"/>
</dbReference>
<evidence type="ECO:0000313" key="3">
    <source>
        <dbReference type="Proteomes" id="UP000594638"/>
    </source>
</evidence>
<evidence type="ECO:0000313" key="2">
    <source>
        <dbReference type="EMBL" id="CAA2963729.1"/>
    </source>
</evidence>
<evidence type="ECO:0000259" key="1">
    <source>
        <dbReference type="Pfam" id="PF25070"/>
    </source>
</evidence>
<sequence length="108" mass="11987">MFSRVDAIISNETNSLALLEDGAVAALLLGFASPSTLLLANSSKLNEVHMPNPFHRPQSGFMIDDTKVEDSQLMVGSANLHLTLVLWLWSWTVMIEWAFNCQVTNLCH</sequence>
<dbReference type="GO" id="GO:0012505">
    <property type="term" value="C:endomembrane system"/>
    <property type="evidence" value="ECO:0007669"/>
    <property type="project" value="TreeGrafter"/>
</dbReference>
<proteinExistence type="predicted"/>
<dbReference type="Pfam" id="PF25070">
    <property type="entry name" value="DUF7794"/>
    <property type="match status" value="1"/>
</dbReference>
<reference evidence="2 3" key="1">
    <citation type="submission" date="2019-12" db="EMBL/GenBank/DDBJ databases">
        <authorList>
            <person name="Alioto T."/>
            <person name="Alioto T."/>
            <person name="Gomez Garrido J."/>
        </authorList>
    </citation>
    <scope>NUCLEOTIDE SEQUENCE [LARGE SCALE GENOMIC DNA]</scope>
</reference>
<feature type="domain" description="DUF7794" evidence="1">
    <location>
        <begin position="10"/>
        <end position="82"/>
    </location>
</feature>